<dbReference type="EC" id="2.4.2.52" evidence="2"/>
<evidence type="ECO:0000256" key="3">
    <source>
        <dbReference type="ARBA" id="ARBA00022679"/>
    </source>
</evidence>
<dbReference type="InterPro" id="IPR002736">
    <property type="entry name" value="CitG"/>
</dbReference>
<dbReference type="Gene3D" id="1.10.4200.10">
    <property type="entry name" value="Triphosphoribosyl-dephospho-CoA protein"/>
    <property type="match status" value="1"/>
</dbReference>
<dbReference type="Proteomes" id="UP000051181">
    <property type="component" value="Unassembled WGS sequence"/>
</dbReference>
<sequence>MMNSIAELAVAALKWEANFTPKPGLVDAVSNGAHQDMDVTLFRRSATSLSSYFESIVQVSSGATLDRSLRTKIGALGRQAEATMYQTTNGVNTHKGAIWTLGLLVSSLAITPDAALADILTGAAALASLPDEKLVAPKKSYGEQAQQKYGLGGAKAEAQQAFPHIAPLLQWPLNSQDDWLRVLLQLYATVDDTNIVHRADLATLRNFQKQAQQIVADEQPVLANSRLRELDRFTLKMNISPGGSADLFAAIRFLTWINIYREEHESSWKNYISHLKPQNLSATLSM</sequence>
<evidence type="ECO:0000313" key="7">
    <source>
        <dbReference type="Proteomes" id="UP000051181"/>
    </source>
</evidence>
<proteinExistence type="predicted"/>
<reference evidence="6 7" key="1">
    <citation type="journal article" date="2015" name="Genome Announc.">
        <title>Expanding the biotechnology potential of lactobacilli through comparative genomics of 213 strains and associated genera.</title>
        <authorList>
            <person name="Sun Z."/>
            <person name="Harris H.M."/>
            <person name="McCann A."/>
            <person name="Guo C."/>
            <person name="Argimon S."/>
            <person name="Zhang W."/>
            <person name="Yang X."/>
            <person name="Jeffery I.B."/>
            <person name="Cooney J.C."/>
            <person name="Kagawa T.F."/>
            <person name="Liu W."/>
            <person name="Song Y."/>
            <person name="Salvetti E."/>
            <person name="Wrobel A."/>
            <person name="Rasinkangas P."/>
            <person name="Parkhill J."/>
            <person name="Rea M.C."/>
            <person name="O'Sullivan O."/>
            <person name="Ritari J."/>
            <person name="Douillard F.P."/>
            <person name="Paul Ross R."/>
            <person name="Yang R."/>
            <person name="Briner A.E."/>
            <person name="Felis G.E."/>
            <person name="de Vos W.M."/>
            <person name="Barrangou R."/>
            <person name="Klaenhammer T.R."/>
            <person name="Caufield P.W."/>
            <person name="Cui Y."/>
            <person name="Zhang H."/>
            <person name="O'Toole P.W."/>
        </authorList>
    </citation>
    <scope>NUCLEOTIDE SEQUENCE [LARGE SCALE GENOMIC DNA]</scope>
    <source>
        <strain evidence="6 7">DSM 20001</strain>
    </source>
</reference>
<dbReference type="Pfam" id="PF01874">
    <property type="entry name" value="CitG"/>
    <property type="match status" value="1"/>
</dbReference>
<protein>
    <recommendedName>
        <fullName evidence="2">triphosphoribosyl-dephospho-CoA synthase</fullName>
        <ecNumber evidence="2">2.4.2.52</ecNumber>
    </recommendedName>
</protein>
<dbReference type="GO" id="GO:0046917">
    <property type="term" value="F:triphosphoribosyl-dephospho-CoA synthase activity"/>
    <property type="evidence" value="ECO:0007669"/>
    <property type="project" value="UniProtKB-EC"/>
</dbReference>
<gene>
    <name evidence="6" type="ORF">FD22_GL001051</name>
</gene>
<evidence type="ECO:0000256" key="1">
    <source>
        <dbReference type="ARBA" id="ARBA00001210"/>
    </source>
</evidence>
<dbReference type="GO" id="GO:0051191">
    <property type="term" value="P:prosthetic group biosynthetic process"/>
    <property type="evidence" value="ECO:0007669"/>
    <property type="project" value="TreeGrafter"/>
</dbReference>
<organism evidence="6 7">
    <name type="scientific">Loigolactobacillus coryniformis subsp. coryniformis KCTC 3167 = DSM 20001</name>
    <dbReference type="NCBI Taxonomy" id="913848"/>
    <lineage>
        <taxon>Bacteria</taxon>
        <taxon>Bacillati</taxon>
        <taxon>Bacillota</taxon>
        <taxon>Bacilli</taxon>
        <taxon>Lactobacillales</taxon>
        <taxon>Lactobacillaceae</taxon>
        <taxon>Loigolactobacillus</taxon>
    </lineage>
</organism>
<evidence type="ECO:0000313" key="6">
    <source>
        <dbReference type="EMBL" id="KRK16926.1"/>
    </source>
</evidence>
<dbReference type="AlphaFoldDB" id="A0A0R1F5S5"/>
<evidence type="ECO:0000256" key="2">
    <source>
        <dbReference type="ARBA" id="ARBA00012074"/>
    </source>
</evidence>
<dbReference type="RefSeq" id="WP_069700324.1">
    <property type="nucleotide sequence ID" value="NZ_AZCN01000027.1"/>
</dbReference>
<dbReference type="PANTHER" id="PTHR30201">
    <property type="entry name" value="TRIPHOSPHORIBOSYL-DEPHOSPHO-COA SYNTHASE"/>
    <property type="match status" value="1"/>
</dbReference>
<evidence type="ECO:0000256" key="5">
    <source>
        <dbReference type="ARBA" id="ARBA00022840"/>
    </source>
</evidence>
<comment type="caution">
    <text evidence="6">The sequence shown here is derived from an EMBL/GenBank/DDBJ whole genome shotgun (WGS) entry which is preliminary data.</text>
</comment>
<dbReference type="PANTHER" id="PTHR30201:SF2">
    <property type="entry name" value="2-(5''-TRIPHOSPHORIBOSYL)-3'-DEPHOSPHOCOENZYME-A SYNTHASE"/>
    <property type="match status" value="1"/>
</dbReference>
<dbReference type="PATRIC" id="fig|913848.6.peg.1083"/>
<evidence type="ECO:0000256" key="4">
    <source>
        <dbReference type="ARBA" id="ARBA00022741"/>
    </source>
</evidence>
<keyword evidence="4" id="KW-0547">Nucleotide-binding</keyword>
<dbReference type="eggNOG" id="COG1767">
    <property type="taxonomic scope" value="Bacteria"/>
</dbReference>
<accession>A0A0R1F5S5</accession>
<keyword evidence="3" id="KW-0808">Transferase</keyword>
<keyword evidence="5" id="KW-0067">ATP-binding</keyword>
<comment type="catalytic activity">
    <reaction evidence="1">
        <text>3'-dephospho-CoA + ATP = 2'-(5''-triphospho-alpha-D-ribosyl)-3'-dephospho-CoA + adenine</text>
        <dbReference type="Rhea" id="RHEA:15117"/>
        <dbReference type="ChEBI" id="CHEBI:16708"/>
        <dbReference type="ChEBI" id="CHEBI:30616"/>
        <dbReference type="ChEBI" id="CHEBI:57328"/>
        <dbReference type="ChEBI" id="CHEBI:61378"/>
        <dbReference type="EC" id="2.4.2.52"/>
    </reaction>
</comment>
<name>A0A0R1F5S5_9LACO</name>
<dbReference type="EMBL" id="AZCN01000027">
    <property type="protein sequence ID" value="KRK16926.1"/>
    <property type="molecule type" value="Genomic_DNA"/>
</dbReference>
<dbReference type="GeneID" id="65915987"/>
<dbReference type="GO" id="GO:0005524">
    <property type="term" value="F:ATP binding"/>
    <property type="evidence" value="ECO:0007669"/>
    <property type="project" value="UniProtKB-KW"/>
</dbReference>